<gene>
    <name evidence="11" type="ORF">CRE_04723</name>
</gene>
<dbReference type="GO" id="GO:0005886">
    <property type="term" value="C:plasma membrane"/>
    <property type="evidence" value="ECO:0007669"/>
    <property type="project" value="UniProtKB-SubCell"/>
</dbReference>
<keyword evidence="4 9" id="KW-1133">Transmembrane helix</keyword>
<evidence type="ECO:0000313" key="12">
    <source>
        <dbReference type="Proteomes" id="UP000008281"/>
    </source>
</evidence>
<feature type="transmembrane region" description="Helical" evidence="9">
    <location>
        <begin position="49"/>
        <end position="74"/>
    </location>
</feature>
<dbReference type="InterPro" id="IPR017452">
    <property type="entry name" value="GPCR_Rhodpsn_7TM"/>
</dbReference>
<reference evidence="11" key="1">
    <citation type="submission" date="2007-07" db="EMBL/GenBank/DDBJ databases">
        <title>PCAP assembly of the Caenorhabditis remanei genome.</title>
        <authorList>
            <consortium name="The Caenorhabditis remanei Sequencing Consortium"/>
            <person name="Wilson R.K."/>
        </authorList>
    </citation>
    <scope>NUCLEOTIDE SEQUENCE [LARGE SCALE GENOMIC DNA]</scope>
    <source>
        <strain evidence="11">PB4641</strain>
    </source>
</reference>
<dbReference type="PANTHER" id="PTHR37441">
    <property type="entry name" value="PROTEIN CBG16518"/>
    <property type="match status" value="1"/>
</dbReference>
<feature type="transmembrane region" description="Helical" evidence="9">
    <location>
        <begin position="95"/>
        <end position="128"/>
    </location>
</feature>
<evidence type="ECO:0000256" key="1">
    <source>
        <dbReference type="ARBA" id="ARBA00004651"/>
    </source>
</evidence>
<dbReference type="CDD" id="cd00637">
    <property type="entry name" value="7tm_classA_rhodopsin-like"/>
    <property type="match status" value="3"/>
</dbReference>
<dbReference type="Proteomes" id="UP000008281">
    <property type="component" value="Unassembled WGS sequence"/>
</dbReference>
<feature type="transmembrane region" description="Helical" evidence="9">
    <location>
        <begin position="211"/>
        <end position="236"/>
    </location>
</feature>
<keyword evidence="6 9" id="KW-0472">Membrane</keyword>
<accession>E3LYW7</accession>
<keyword evidence="2" id="KW-1003">Cell membrane</keyword>
<keyword evidence="7" id="KW-0675">Receptor</keyword>
<evidence type="ECO:0000256" key="7">
    <source>
        <dbReference type="ARBA" id="ARBA00023170"/>
    </source>
</evidence>
<evidence type="ECO:0000313" key="11">
    <source>
        <dbReference type="EMBL" id="EFO86628.1"/>
    </source>
</evidence>
<feature type="transmembrane region" description="Helical" evidence="9">
    <location>
        <begin position="661"/>
        <end position="686"/>
    </location>
</feature>
<sequence length="967" mass="109449">MSHSISPNPFDNCPGYYLPDFYPYKSCTNISNFCEHAKDIYNIEMLLRWAIFVIPCCLSFFAFFLNIYIFYVLIPNLRRMNNRAKKKYVFVLSRAISSTMSIISIFLLPTMIFLTHFNFWVIALFIIFEMLSFLSLLGGIAGTTLTIYLAVVHPVYYQREMSLRKCVILVFSFWISAVTVAIGCGVVEAAFVGKYAPFLCDYKSCAEPVLIFGIVCISVAFTLCLGTQSFVIFSLWRHERRSNKRGDYSSTQKAMTGVKRKLFGGFFAFGTMAVFEIASAIMLVKSVSSQNQDMNPCSMLQTSGDRLQFVISCVILTLVWTIGLFIDPIFTLSFDPLFSETVTRHNMHTAMEIFDWLFYSATILFTLSGFLNIYCLVSASYTFYYLNNEIRKHYVFVLSRCFSSIICVFSLLITESALYTDAISSSFTFYAIGFSFYNFSMDSLLLSYMMISLLTYFGVVHSSFYRSNVTLRSLYFTLGIIWGFSLSLAIPLSLYQAAANSPGPIECDLHYCLKVVEWITFSFACICLLLNVLLTGFVVISLYWHNFKARKNGIEVPEVTSRARVRLTFTFFALVIVCFVELFPFGILIGFDQSGLQKCESFYQSDKLLIQVIISSVETFLGSLVFVADPLINICFDKNILQTVKLQDISISHSIRLWMGFYIPSVICFLAILVDIYCLVITTFLLRSLNQQTRKRYVFVLVRLSSAILVAICIILVQSTNALDAPFQDSYTYYAIFFVVYDFSIFSLLGSFTGVAVITYFGVMRPLFYRDRLTPKVMYWVAAGICIVSACISIPIGLFQAADSADGPIRCDSTSCQVIVKWLLFSISCVILIGATSTLLFVTISLYWHNYKSKKMGNLTSSASDHGRARLAWTTAVLIILSCVELIPTGLLLAYGKLSLSDDCDNFYRANELLVPTIISSLETFIGFLLRKSTKISVGISDQSRFYSILSLIFSLIDTFQNTFLTR</sequence>
<keyword evidence="3 9" id="KW-0812">Transmembrane</keyword>
<dbReference type="HOGENOM" id="CLU_306352_0_0_1"/>
<dbReference type="AlphaFoldDB" id="E3LYW7"/>
<feature type="transmembrane region" description="Helical" evidence="9">
    <location>
        <begin position="474"/>
        <end position="498"/>
    </location>
</feature>
<evidence type="ECO:0000256" key="8">
    <source>
        <dbReference type="ARBA" id="ARBA00023224"/>
    </source>
</evidence>
<feature type="transmembrane region" description="Helical" evidence="9">
    <location>
        <begin position="394"/>
        <end position="413"/>
    </location>
</feature>
<feature type="transmembrane region" description="Helical" evidence="9">
    <location>
        <begin position="869"/>
        <end position="893"/>
    </location>
</feature>
<dbReference type="PROSITE" id="PS50262">
    <property type="entry name" value="G_PROTEIN_RECEP_F1_2"/>
    <property type="match status" value="2"/>
</dbReference>
<feature type="transmembrane region" description="Helical" evidence="9">
    <location>
        <begin position="134"/>
        <end position="156"/>
    </location>
</feature>
<evidence type="ECO:0000256" key="6">
    <source>
        <dbReference type="ARBA" id="ARBA00023136"/>
    </source>
</evidence>
<keyword evidence="12" id="KW-1185">Reference proteome</keyword>
<feature type="domain" description="G-protein coupled receptors family 1 profile" evidence="10">
    <location>
        <begin position="65"/>
        <end position="376"/>
    </location>
</feature>
<dbReference type="PANTHER" id="PTHR37441:SF3">
    <property type="entry name" value="G-PROTEIN COUPLED RECEPTOR B0244.7-RELATED"/>
    <property type="match status" value="1"/>
</dbReference>
<dbReference type="InParanoid" id="E3LYW7"/>
<dbReference type="GO" id="GO:0004930">
    <property type="term" value="F:G protein-coupled receptor activity"/>
    <property type="evidence" value="ECO:0007669"/>
    <property type="project" value="UniProtKB-KW"/>
</dbReference>
<evidence type="ECO:0000256" key="4">
    <source>
        <dbReference type="ARBA" id="ARBA00022989"/>
    </source>
</evidence>
<evidence type="ECO:0000259" key="10">
    <source>
        <dbReference type="PROSITE" id="PS50262"/>
    </source>
</evidence>
<name>E3LYW7_CAERE</name>
<dbReference type="Pfam" id="PF00001">
    <property type="entry name" value="7tm_1"/>
    <property type="match status" value="3"/>
</dbReference>
<keyword evidence="8" id="KW-0807">Transducer</keyword>
<organism evidence="12">
    <name type="scientific">Caenorhabditis remanei</name>
    <name type="common">Caenorhabditis vulgaris</name>
    <dbReference type="NCBI Taxonomy" id="31234"/>
    <lineage>
        <taxon>Eukaryota</taxon>
        <taxon>Metazoa</taxon>
        <taxon>Ecdysozoa</taxon>
        <taxon>Nematoda</taxon>
        <taxon>Chromadorea</taxon>
        <taxon>Rhabditida</taxon>
        <taxon>Rhabditina</taxon>
        <taxon>Rhabditomorpha</taxon>
        <taxon>Rhabditoidea</taxon>
        <taxon>Rhabditidae</taxon>
        <taxon>Peloderinae</taxon>
        <taxon>Caenorhabditis</taxon>
    </lineage>
</organism>
<keyword evidence="5" id="KW-0297">G-protein coupled receptor</keyword>
<dbReference type="eggNOG" id="ENOG502TFI9">
    <property type="taxonomic scope" value="Eukaryota"/>
</dbReference>
<feature type="transmembrane region" description="Helical" evidence="9">
    <location>
        <begin position="353"/>
        <end position="374"/>
    </location>
</feature>
<dbReference type="OrthoDB" id="5822412at2759"/>
<evidence type="ECO:0000256" key="9">
    <source>
        <dbReference type="SAM" id="Phobius"/>
    </source>
</evidence>
<dbReference type="STRING" id="31234.E3LYW7"/>
<feature type="transmembrane region" description="Helical" evidence="9">
    <location>
        <begin position="913"/>
        <end position="930"/>
    </location>
</feature>
<feature type="transmembrane region" description="Helical" evidence="9">
    <location>
        <begin position="262"/>
        <end position="284"/>
    </location>
</feature>
<feature type="transmembrane region" description="Helical" evidence="9">
    <location>
        <begin position="445"/>
        <end position="465"/>
    </location>
</feature>
<dbReference type="OMA" id="CIVSACI"/>
<proteinExistence type="predicted"/>
<evidence type="ECO:0000256" key="5">
    <source>
        <dbReference type="ARBA" id="ARBA00023040"/>
    </source>
</evidence>
<comment type="subcellular location">
    <subcellularLocation>
        <location evidence="1">Cell membrane</location>
        <topology evidence="1">Multi-pass membrane protein</topology>
    </subcellularLocation>
</comment>
<feature type="domain" description="G-protein coupled receptors family 1 profile" evidence="10">
    <location>
        <begin position="371"/>
        <end position="633"/>
    </location>
</feature>
<dbReference type="EMBL" id="DS268419">
    <property type="protein sequence ID" value="EFO86628.1"/>
    <property type="molecule type" value="Genomic_DNA"/>
</dbReference>
<feature type="transmembrane region" description="Helical" evidence="9">
    <location>
        <begin position="779"/>
        <end position="802"/>
    </location>
</feature>
<protein>
    <recommendedName>
        <fullName evidence="10">G-protein coupled receptors family 1 profile domain-containing protein</fullName>
    </recommendedName>
</protein>
<evidence type="ECO:0000256" key="3">
    <source>
        <dbReference type="ARBA" id="ARBA00022692"/>
    </source>
</evidence>
<feature type="transmembrane region" description="Helical" evidence="9">
    <location>
        <begin position="822"/>
        <end position="848"/>
    </location>
</feature>
<feature type="transmembrane region" description="Helical" evidence="9">
    <location>
        <begin position="565"/>
        <end position="591"/>
    </location>
</feature>
<dbReference type="SUPFAM" id="SSF81321">
    <property type="entry name" value="Family A G protein-coupled receptor-like"/>
    <property type="match status" value="3"/>
</dbReference>
<dbReference type="InterPro" id="IPR000276">
    <property type="entry name" value="GPCR_Rhodpsn"/>
</dbReference>
<feature type="transmembrane region" description="Helical" evidence="9">
    <location>
        <begin position="518"/>
        <end position="544"/>
    </location>
</feature>
<feature type="transmembrane region" description="Helical" evidence="9">
    <location>
        <begin position="731"/>
        <end position="758"/>
    </location>
</feature>
<feature type="transmembrane region" description="Helical" evidence="9">
    <location>
        <begin position="698"/>
        <end position="719"/>
    </location>
</feature>
<dbReference type="Gene3D" id="1.20.1070.10">
    <property type="entry name" value="Rhodopsin 7-helix transmembrane proteins"/>
    <property type="match status" value="3"/>
</dbReference>
<feature type="transmembrane region" description="Helical" evidence="9">
    <location>
        <begin position="168"/>
        <end position="191"/>
    </location>
</feature>
<evidence type="ECO:0000256" key="2">
    <source>
        <dbReference type="ARBA" id="ARBA00022475"/>
    </source>
</evidence>
<dbReference type="InterPro" id="IPR040435">
    <property type="entry name" value="Put_GPCR_Chromadorea"/>
</dbReference>